<organism evidence="6 7">
    <name type="scientific">Maccoyibacter intestinihominis</name>
    <dbReference type="NCBI Taxonomy" id="3133499"/>
    <lineage>
        <taxon>Bacteria</taxon>
        <taxon>Bacillati</taxon>
        <taxon>Bacillota</taxon>
        <taxon>Clostridia</taxon>
        <taxon>Lachnospirales</taxon>
        <taxon>Lachnospiraceae</taxon>
        <taxon>Maccoyibacter</taxon>
    </lineage>
</organism>
<protein>
    <submittedName>
        <fullName evidence="6">MarR family transcriptional regulator</fullName>
    </submittedName>
</protein>
<feature type="domain" description="HTH marR-type" evidence="5">
    <location>
        <begin position="1"/>
        <end position="141"/>
    </location>
</feature>
<evidence type="ECO:0000313" key="6">
    <source>
        <dbReference type="EMBL" id="MEQ2557332.1"/>
    </source>
</evidence>
<dbReference type="SUPFAM" id="SSF46785">
    <property type="entry name" value="Winged helix' DNA-binding domain"/>
    <property type="match status" value="1"/>
</dbReference>
<dbReference type="Gene3D" id="1.10.10.10">
    <property type="entry name" value="Winged helix-like DNA-binding domain superfamily/Winged helix DNA-binding domain"/>
    <property type="match status" value="1"/>
</dbReference>
<dbReference type="RefSeq" id="WP_353530468.1">
    <property type="nucleotide sequence ID" value="NZ_JBBMEX010000004.1"/>
</dbReference>
<dbReference type="InterPro" id="IPR011991">
    <property type="entry name" value="ArsR-like_HTH"/>
</dbReference>
<feature type="region of interest" description="Disordered" evidence="4">
    <location>
        <begin position="144"/>
        <end position="163"/>
    </location>
</feature>
<dbReference type="InterPro" id="IPR036390">
    <property type="entry name" value="WH_DNA-bd_sf"/>
</dbReference>
<keyword evidence="2" id="KW-0238">DNA-binding</keyword>
<evidence type="ECO:0000256" key="3">
    <source>
        <dbReference type="ARBA" id="ARBA00023163"/>
    </source>
</evidence>
<evidence type="ECO:0000256" key="1">
    <source>
        <dbReference type="ARBA" id="ARBA00023015"/>
    </source>
</evidence>
<dbReference type="PRINTS" id="PR00598">
    <property type="entry name" value="HTHMARR"/>
</dbReference>
<dbReference type="SMART" id="SM00347">
    <property type="entry name" value="HTH_MARR"/>
    <property type="match status" value="1"/>
</dbReference>
<dbReference type="Proteomes" id="UP001454489">
    <property type="component" value="Unassembled WGS sequence"/>
</dbReference>
<feature type="compositionally biased region" description="Basic and acidic residues" evidence="4">
    <location>
        <begin position="154"/>
        <end position="163"/>
    </location>
</feature>
<evidence type="ECO:0000256" key="4">
    <source>
        <dbReference type="SAM" id="MobiDB-lite"/>
    </source>
</evidence>
<keyword evidence="1" id="KW-0805">Transcription regulation</keyword>
<dbReference type="PROSITE" id="PS01117">
    <property type="entry name" value="HTH_MARR_1"/>
    <property type="match status" value="1"/>
</dbReference>
<dbReference type="PROSITE" id="PS50995">
    <property type="entry name" value="HTH_MARR_2"/>
    <property type="match status" value="1"/>
</dbReference>
<dbReference type="CDD" id="cd00090">
    <property type="entry name" value="HTH_ARSR"/>
    <property type="match status" value="1"/>
</dbReference>
<dbReference type="InterPro" id="IPR036388">
    <property type="entry name" value="WH-like_DNA-bd_sf"/>
</dbReference>
<sequence>MEEYIADLQEQLITAQHRFMKMHRDLCFTGLRKSEFVMLEIIERENGNREQGVLASDIAKRLRITAPAVSKMLRSMEEKGYVERRVDEKDRRNTRVSITPDGKEAEQQVRRQMQEFITGVIERLGEERTKELIHLMNRYTEIMQEENQNRKRKKQEEKHEANL</sequence>
<gene>
    <name evidence="6" type="ORF">WMO43_05495</name>
</gene>
<proteinExistence type="predicted"/>
<accession>A0ABV1HE25</accession>
<evidence type="ECO:0000313" key="7">
    <source>
        <dbReference type="Proteomes" id="UP001454489"/>
    </source>
</evidence>
<name>A0ABV1HE25_9FIRM</name>
<reference evidence="6 7" key="1">
    <citation type="submission" date="2024-03" db="EMBL/GenBank/DDBJ databases">
        <title>Human intestinal bacterial collection.</title>
        <authorList>
            <person name="Pauvert C."/>
            <person name="Hitch T.C.A."/>
            <person name="Clavel T."/>
        </authorList>
    </citation>
    <scope>NUCLEOTIDE SEQUENCE [LARGE SCALE GENOMIC DNA]</scope>
    <source>
        <strain evidence="6 7">CLA-AA-H185</strain>
    </source>
</reference>
<evidence type="ECO:0000256" key="2">
    <source>
        <dbReference type="ARBA" id="ARBA00023125"/>
    </source>
</evidence>
<dbReference type="InterPro" id="IPR000835">
    <property type="entry name" value="HTH_MarR-typ"/>
</dbReference>
<dbReference type="EMBL" id="JBBMEX010000004">
    <property type="protein sequence ID" value="MEQ2557332.1"/>
    <property type="molecule type" value="Genomic_DNA"/>
</dbReference>
<evidence type="ECO:0000259" key="5">
    <source>
        <dbReference type="PROSITE" id="PS50995"/>
    </source>
</evidence>
<dbReference type="PANTHER" id="PTHR42756">
    <property type="entry name" value="TRANSCRIPTIONAL REGULATOR, MARR"/>
    <property type="match status" value="1"/>
</dbReference>
<comment type="caution">
    <text evidence="6">The sequence shown here is derived from an EMBL/GenBank/DDBJ whole genome shotgun (WGS) entry which is preliminary data.</text>
</comment>
<dbReference type="InterPro" id="IPR023187">
    <property type="entry name" value="Tscrpt_reg_MarR-type_CS"/>
</dbReference>
<keyword evidence="7" id="KW-1185">Reference proteome</keyword>
<dbReference type="PANTHER" id="PTHR42756:SF1">
    <property type="entry name" value="TRANSCRIPTIONAL REPRESSOR OF EMRAB OPERON"/>
    <property type="match status" value="1"/>
</dbReference>
<dbReference type="Pfam" id="PF12802">
    <property type="entry name" value="MarR_2"/>
    <property type="match status" value="1"/>
</dbReference>
<keyword evidence="3" id="KW-0804">Transcription</keyword>